<dbReference type="Gene3D" id="3.40.190.10">
    <property type="entry name" value="Periplasmic binding protein-like II"/>
    <property type="match status" value="2"/>
</dbReference>
<organism evidence="5 7">
    <name type="scientific">Legionella cherrii</name>
    <dbReference type="NCBI Taxonomy" id="28084"/>
    <lineage>
        <taxon>Bacteria</taxon>
        <taxon>Pseudomonadati</taxon>
        <taxon>Pseudomonadota</taxon>
        <taxon>Gammaproteobacteria</taxon>
        <taxon>Legionellales</taxon>
        <taxon>Legionellaceae</taxon>
        <taxon>Legionella</taxon>
    </lineage>
</organism>
<feature type="chain" id="PRO_5006911808" evidence="3">
    <location>
        <begin position="20"/>
        <end position="243"/>
    </location>
</feature>
<evidence type="ECO:0000313" key="5">
    <source>
        <dbReference type="EMBL" id="KTC80991.1"/>
    </source>
</evidence>
<dbReference type="EMBL" id="LNXW01000013">
    <property type="protein sequence ID" value="KTC80991.1"/>
    <property type="molecule type" value="Genomic_DNA"/>
</dbReference>
<evidence type="ECO:0000313" key="6">
    <source>
        <dbReference type="EMBL" id="VEB33894.1"/>
    </source>
</evidence>
<evidence type="ECO:0000313" key="8">
    <source>
        <dbReference type="Proteomes" id="UP000277577"/>
    </source>
</evidence>
<dbReference type="OrthoDB" id="5650461at2"/>
<feature type="domain" description="Solute-binding protein family 3/N-terminal" evidence="4">
    <location>
        <begin position="23"/>
        <end position="242"/>
    </location>
</feature>
<dbReference type="PANTHER" id="PTHR35936:SF34">
    <property type="entry name" value="ABC TRANSPORTER EXTRACELLULAR-BINDING PROTEIN YCKB-RELATED"/>
    <property type="match status" value="1"/>
</dbReference>
<dbReference type="InterPro" id="IPR001638">
    <property type="entry name" value="Solute-binding_3/MltF_N"/>
</dbReference>
<feature type="signal peptide" evidence="3">
    <location>
        <begin position="1"/>
        <end position="19"/>
    </location>
</feature>
<dbReference type="PATRIC" id="fig|28084.5.peg.3271"/>
<accession>A0A0W0SBP0</accession>
<evidence type="ECO:0000313" key="7">
    <source>
        <dbReference type="Proteomes" id="UP000054921"/>
    </source>
</evidence>
<dbReference type="Pfam" id="PF00497">
    <property type="entry name" value="SBP_bac_3"/>
    <property type="match status" value="1"/>
</dbReference>
<protein>
    <submittedName>
        <fullName evidence="5">Arginine-binding periplasmic protein</fullName>
    </submittedName>
</protein>
<dbReference type="SUPFAM" id="SSF53850">
    <property type="entry name" value="Periplasmic binding protein-like II"/>
    <property type="match status" value="1"/>
</dbReference>
<dbReference type="AlphaFoldDB" id="A0A0W0SBP0"/>
<evidence type="ECO:0000259" key="4">
    <source>
        <dbReference type="SMART" id="SM00062"/>
    </source>
</evidence>
<reference evidence="6 8" key="2">
    <citation type="submission" date="2018-12" db="EMBL/GenBank/DDBJ databases">
        <authorList>
            <consortium name="Pathogen Informatics"/>
        </authorList>
    </citation>
    <scope>NUCLEOTIDE SEQUENCE [LARGE SCALE GENOMIC DNA]</scope>
    <source>
        <strain evidence="6 8">NCTC11976</strain>
    </source>
</reference>
<gene>
    <name evidence="6" type="primary">artJ_1</name>
    <name evidence="5" type="ORF">Lche_3011</name>
    <name evidence="6" type="ORF">NCTC11976_00566</name>
</gene>
<keyword evidence="8" id="KW-1185">Reference proteome</keyword>
<keyword evidence="2 3" id="KW-0732">Signal</keyword>
<proteinExistence type="inferred from homology"/>
<dbReference type="SMART" id="SM00062">
    <property type="entry name" value="PBPb"/>
    <property type="match status" value="1"/>
</dbReference>
<sequence length="243" mass="27306">MKLLRHTLFFITLMSNTLAYSDTIVVGVSKAAPPFSAVAGGGHYFGFCIDLMNELCKRLNETCEYKPITMRNQMDMLNSGDIDITFPPAPIPQTPSQDYIYSLPYMTSNGQFLTMSPDIKTLDDIKNKKIGTVQESHLRDTLLLYTSQDNIKEYPKISLMIMALLNHDVDAIIMNVNIFKYLTINKVINFQTVGPPIVLGNGYGLITLPKNAALIDRINKVLLQIENDGTYEAIYNKYFGSNL</sequence>
<dbReference type="Proteomes" id="UP000054921">
    <property type="component" value="Unassembled WGS sequence"/>
</dbReference>
<dbReference type="STRING" id="28084.Lche_3011"/>
<evidence type="ECO:0000256" key="2">
    <source>
        <dbReference type="ARBA" id="ARBA00022729"/>
    </source>
</evidence>
<dbReference type="Proteomes" id="UP000277577">
    <property type="component" value="Chromosome"/>
</dbReference>
<evidence type="ECO:0000256" key="3">
    <source>
        <dbReference type="SAM" id="SignalP"/>
    </source>
</evidence>
<dbReference type="RefSeq" id="WP_028381529.1">
    <property type="nucleotide sequence ID" value="NZ_CAAAIT010000006.1"/>
</dbReference>
<dbReference type="CDD" id="cd13622">
    <property type="entry name" value="PBP2_Arg_3"/>
    <property type="match status" value="1"/>
</dbReference>
<dbReference type="EMBL" id="LR134173">
    <property type="protein sequence ID" value="VEB33894.1"/>
    <property type="molecule type" value="Genomic_DNA"/>
</dbReference>
<comment type="similarity">
    <text evidence="1">Belongs to the bacterial solute-binding protein 3 family.</text>
</comment>
<name>A0A0W0SBP0_9GAMM</name>
<dbReference type="PANTHER" id="PTHR35936">
    <property type="entry name" value="MEMBRANE-BOUND LYTIC MUREIN TRANSGLYCOSYLASE F"/>
    <property type="match status" value="1"/>
</dbReference>
<evidence type="ECO:0000256" key="1">
    <source>
        <dbReference type="ARBA" id="ARBA00010333"/>
    </source>
</evidence>
<reference evidence="5 7" key="1">
    <citation type="submission" date="2015-11" db="EMBL/GenBank/DDBJ databases">
        <title>Genomic analysis of 38 Legionella species identifies large and diverse effector repertoires.</title>
        <authorList>
            <person name="Burstein D."/>
            <person name="Amaro F."/>
            <person name="Zusman T."/>
            <person name="Lifshitz Z."/>
            <person name="Cohen O."/>
            <person name="Gilbert J.A."/>
            <person name="Pupko T."/>
            <person name="Shuman H.A."/>
            <person name="Segal G."/>
        </authorList>
    </citation>
    <scope>NUCLEOTIDE SEQUENCE [LARGE SCALE GENOMIC DNA]</scope>
    <source>
        <strain evidence="5 7">ORW</strain>
    </source>
</reference>